<comment type="caution">
    <text evidence="2">The sequence shown here is derived from an EMBL/GenBank/DDBJ whole genome shotgun (WGS) entry which is preliminary data.</text>
</comment>
<accession>A0A0R2AZ12</accession>
<feature type="transmembrane region" description="Helical" evidence="1">
    <location>
        <begin position="6"/>
        <end position="29"/>
    </location>
</feature>
<name>A0A0R2AZ12_9LACO</name>
<proteinExistence type="predicted"/>
<dbReference type="AlphaFoldDB" id="A0A0R2AZ12"/>
<evidence type="ECO:0000256" key="1">
    <source>
        <dbReference type="SAM" id="Phobius"/>
    </source>
</evidence>
<dbReference type="Proteomes" id="UP000052012">
    <property type="component" value="Unassembled WGS sequence"/>
</dbReference>
<keyword evidence="1" id="KW-1133">Transmembrane helix</keyword>
<dbReference type="OrthoDB" id="2249439at2"/>
<sequence>MTSHKSAFTLAETLVTLLISTIVVLLIFFMSQLNWNKYKIDYFFNSFHSYWSQQQLFSKQKNVATTVFINKNNNTIYFINPYKKDELIIPKELTLHSSYKLKINPDGYTKPCTVYWNADDGKTYKQTFQMGWGIYHIKV</sequence>
<dbReference type="STRING" id="1423781.FD06_GL001182"/>
<keyword evidence="1" id="KW-0812">Transmembrane</keyword>
<evidence type="ECO:0000313" key="3">
    <source>
        <dbReference type="Proteomes" id="UP000052012"/>
    </source>
</evidence>
<dbReference type="RefSeq" id="WP_056966062.1">
    <property type="nucleotide sequence ID" value="NZ_AYYQ01000027.1"/>
</dbReference>
<dbReference type="EMBL" id="AYYQ01000027">
    <property type="protein sequence ID" value="KRM68403.1"/>
    <property type="molecule type" value="Genomic_DNA"/>
</dbReference>
<organism evidence="2 3">
    <name type="scientific">Apilactobacillus ozensis DSM 23829 = JCM 17196</name>
    <dbReference type="NCBI Taxonomy" id="1423781"/>
    <lineage>
        <taxon>Bacteria</taxon>
        <taxon>Bacillati</taxon>
        <taxon>Bacillota</taxon>
        <taxon>Bacilli</taxon>
        <taxon>Lactobacillales</taxon>
        <taxon>Lactobacillaceae</taxon>
        <taxon>Apilactobacillus</taxon>
    </lineage>
</organism>
<evidence type="ECO:0000313" key="2">
    <source>
        <dbReference type="EMBL" id="KRM68403.1"/>
    </source>
</evidence>
<keyword evidence="3" id="KW-1185">Reference proteome</keyword>
<reference evidence="2 3" key="1">
    <citation type="journal article" date="2015" name="Genome Announc.">
        <title>Expanding the biotechnology potential of lactobacilli through comparative genomics of 213 strains and associated genera.</title>
        <authorList>
            <person name="Sun Z."/>
            <person name="Harris H.M."/>
            <person name="McCann A."/>
            <person name="Guo C."/>
            <person name="Argimon S."/>
            <person name="Zhang W."/>
            <person name="Yang X."/>
            <person name="Jeffery I.B."/>
            <person name="Cooney J.C."/>
            <person name="Kagawa T.F."/>
            <person name="Liu W."/>
            <person name="Song Y."/>
            <person name="Salvetti E."/>
            <person name="Wrobel A."/>
            <person name="Rasinkangas P."/>
            <person name="Parkhill J."/>
            <person name="Rea M.C."/>
            <person name="O'Sullivan O."/>
            <person name="Ritari J."/>
            <person name="Douillard F.P."/>
            <person name="Paul Ross R."/>
            <person name="Yang R."/>
            <person name="Briner A.E."/>
            <person name="Felis G.E."/>
            <person name="de Vos W.M."/>
            <person name="Barrangou R."/>
            <person name="Klaenhammer T.R."/>
            <person name="Caufield P.W."/>
            <person name="Cui Y."/>
            <person name="Zhang H."/>
            <person name="O'Toole P.W."/>
        </authorList>
    </citation>
    <scope>NUCLEOTIDE SEQUENCE [LARGE SCALE GENOMIC DNA]</scope>
    <source>
        <strain evidence="2 3">DSM 23829</strain>
    </source>
</reference>
<keyword evidence="1" id="KW-0472">Membrane</keyword>
<protein>
    <submittedName>
        <fullName evidence="2">Uncharacterized protein</fullName>
    </submittedName>
</protein>
<dbReference type="PATRIC" id="fig|1423781.4.peg.1224"/>
<gene>
    <name evidence="2" type="ORF">FD06_GL001182</name>
</gene>